<gene>
    <name evidence="9" type="primary">Dwil\GK13077</name>
    <name evidence="9" type="ORF">Dwil_GK13077</name>
</gene>
<dbReference type="GO" id="GO:0007411">
    <property type="term" value="P:axon guidance"/>
    <property type="evidence" value="ECO:0007669"/>
    <property type="project" value="EnsemblMetazoa"/>
</dbReference>
<dbReference type="InterPro" id="IPR046361">
    <property type="entry name" value="EXOC6/Sec15_C"/>
</dbReference>
<dbReference type="GO" id="GO:0022416">
    <property type="term" value="P:chaeta development"/>
    <property type="evidence" value="ECO:0007669"/>
    <property type="project" value="EnsemblMetazoa"/>
</dbReference>
<dbReference type="Proteomes" id="UP000007798">
    <property type="component" value="Unassembled WGS sequence"/>
</dbReference>
<evidence type="ECO:0000259" key="8">
    <source>
        <dbReference type="Pfam" id="PF20651"/>
    </source>
</evidence>
<keyword evidence="5" id="KW-0175">Coiled coil</keyword>
<dbReference type="GO" id="GO:0000145">
    <property type="term" value="C:exocyst"/>
    <property type="evidence" value="ECO:0007669"/>
    <property type="project" value="UniProtKB-UniRule"/>
</dbReference>
<evidence type="ECO:0000259" key="7">
    <source>
        <dbReference type="Pfam" id="PF04091"/>
    </source>
</evidence>
<dbReference type="GO" id="GO:0007298">
    <property type="term" value="P:border follicle cell migration"/>
    <property type="evidence" value="ECO:0007669"/>
    <property type="project" value="EnsemblMetazoa"/>
</dbReference>
<organism evidence="9 10">
    <name type="scientific">Drosophila willistoni</name>
    <name type="common">Fruit fly</name>
    <dbReference type="NCBI Taxonomy" id="7260"/>
    <lineage>
        <taxon>Eukaryota</taxon>
        <taxon>Metazoa</taxon>
        <taxon>Ecdysozoa</taxon>
        <taxon>Arthropoda</taxon>
        <taxon>Hexapoda</taxon>
        <taxon>Insecta</taxon>
        <taxon>Pterygota</taxon>
        <taxon>Neoptera</taxon>
        <taxon>Endopterygota</taxon>
        <taxon>Diptera</taxon>
        <taxon>Brachycera</taxon>
        <taxon>Muscomorpha</taxon>
        <taxon>Ephydroidea</taxon>
        <taxon>Drosophilidae</taxon>
        <taxon>Drosophila</taxon>
        <taxon>Sophophora</taxon>
    </lineage>
</organism>
<reference evidence="9 10" key="1">
    <citation type="journal article" date="2007" name="Nature">
        <title>Evolution of genes and genomes on the Drosophila phylogeny.</title>
        <authorList>
            <consortium name="Drosophila 12 Genomes Consortium"/>
            <person name="Clark A.G."/>
            <person name="Eisen M.B."/>
            <person name="Smith D.R."/>
            <person name="Bergman C.M."/>
            <person name="Oliver B."/>
            <person name="Markow T.A."/>
            <person name="Kaufman T.C."/>
            <person name="Kellis M."/>
            <person name="Gelbart W."/>
            <person name="Iyer V.N."/>
            <person name="Pollard D.A."/>
            <person name="Sackton T.B."/>
            <person name="Larracuente A.M."/>
            <person name="Singh N.D."/>
            <person name="Abad J.P."/>
            <person name="Abt D.N."/>
            <person name="Adryan B."/>
            <person name="Aguade M."/>
            <person name="Akashi H."/>
            <person name="Anderson W.W."/>
            <person name="Aquadro C.F."/>
            <person name="Ardell D.H."/>
            <person name="Arguello R."/>
            <person name="Artieri C.G."/>
            <person name="Barbash D.A."/>
            <person name="Barker D."/>
            <person name="Barsanti P."/>
            <person name="Batterham P."/>
            <person name="Batzoglou S."/>
            <person name="Begun D."/>
            <person name="Bhutkar A."/>
            <person name="Blanco E."/>
            <person name="Bosak S.A."/>
            <person name="Bradley R.K."/>
            <person name="Brand A.D."/>
            <person name="Brent M.R."/>
            <person name="Brooks A.N."/>
            <person name="Brown R.H."/>
            <person name="Butlin R.K."/>
            <person name="Caggese C."/>
            <person name="Calvi B.R."/>
            <person name="Bernardo de Carvalho A."/>
            <person name="Caspi A."/>
            <person name="Castrezana S."/>
            <person name="Celniker S.E."/>
            <person name="Chang J.L."/>
            <person name="Chapple C."/>
            <person name="Chatterji S."/>
            <person name="Chinwalla A."/>
            <person name="Civetta A."/>
            <person name="Clifton S.W."/>
            <person name="Comeron J.M."/>
            <person name="Costello J.C."/>
            <person name="Coyne J.A."/>
            <person name="Daub J."/>
            <person name="David R.G."/>
            <person name="Delcher A.L."/>
            <person name="Delehaunty K."/>
            <person name="Do C.B."/>
            <person name="Ebling H."/>
            <person name="Edwards K."/>
            <person name="Eickbush T."/>
            <person name="Evans J.D."/>
            <person name="Filipski A."/>
            <person name="Findeiss S."/>
            <person name="Freyhult E."/>
            <person name="Fulton L."/>
            <person name="Fulton R."/>
            <person name="Garcia A.C."/>
            <person name="Gardiner A."/>
            <person name="Garfield D.A."/>
            <person name="Garvin B.E."/>
            <person name="Gibson G."/>
            <person name="Gilbert D."/>
            <person name="Gnerre S."/>
            <person name="Godfrey J."/>
            <person name="Good R."/>
            <person name="Gotea V."/>
            <person name="Gravely B."/>
            <person name="Greenberg A.J."/>
            <person name="Griffiths-Jones S."/>
            <person name="Gross S."/>
            <person name="Guigo R."/>
            <person name="Gustafson E.A."/>
            <person name="Haerty W."/>
            <person name="Hahn M.W."/>
            <person name="Halligan D.L."/>
            <person name="Halpern A.L."/>
            <person name="Halter G.M."/>
            <person name="Han M.V."/>
            <person name="Heger A."/>
            <person name="Hillier L."/>
            <person name="Hinrichs A.S."/>
            <person name="Holmes I."/>
            <person name="Hoskins R.A."/>
            <person name="Hubisz M.J."/>
            <person name="Hultmark D."/>
            <person name="Huntley M.A."/>
            <person name="Jaffe D.B."/>
            <person name="Jagadeeshan S."/>
            <person name="Jeck W.R."/>
            <person name="Johnson J."/>
            <person name="Jones C.D."/>
            <person name="Jordan W.C."/>
            <person name="Karpen G.H."/>
            <person name="Kataoka E."/>
            <person name="Keightley P.D."/>
            <person name="Kheradpour P."/>
            <person name="Kirkness E.F."/>
            <person name="Koerich L.B."/>
            <person name="Kristiansen K."/>
            <person name="Kudrna D."/>
            <person name="Kulathinal R.J."/>
            <person name="Kumar S."/>
            <person name="Kwok R."/>
            <person name="Lander E."/>
            <person name="Langley C.H."/>
            <person name="Lapoint R."/>
            <person name="Lazzaro B.P."/>
            <person name="Lee S.J."/>
            <person name="Levesque L."/>
            <person name="Li R."/>
            <person name="Lin C.F."/>
            <person name="Lin M.F."/>
            <person name="Lindblad-Toh K."/>
            <person name="Llopart A."/>
            <person name="Long M."/>
            <person name="Low L."/>
            <person name="Lozovsky E."/>
            <person name="Lu J."/>
            <person name="Luo M."/>
            <person name="Machado C.A."/>
            <person name="Makalowski W."/>
            <person name="Marzo M."/>
            <person name="Matsuda M."/>
            <person name="Matzkin L."/>
            <person name="McAllister B."/>
            <person name="McBride C.S."/>
            <person name="McKernan B."/>
            <person name="McKernan K."/>
            <person name="Mendez-Lago M."/>
            <person name="Minx P."/>
            <person name="Mollenhauer M.U."/>
            <person name="Montooth K."/>
            <person name="Mount S.M."/>
            <person name="Mu X."/>
            <person name="Myers E."/>
            <person name="Negre B."/>
            <person name="Newfeld S."/>
            <person name="Nielsen R."/>
            <person name="Noor M.A."/>
            <person name="O'Grady P."/>
            <person name="Pachter L."/>
            <person name="Papaceit M."/>
            <person name="Parisi M.J."/>
            <person name="Parisi M."/>
            <person name="Parts L."/>
            <person name="Pedersen J.S."/>
            <person name="Pesole G."/>
            <person name="Phillippy A.M."/>
            <person name="Ponting C.P."/>
            <person name="Pop M."/>
            <person name="Porcelli D."/>
            <person name="Powell J.R."/>
            <person name="Prohaska S."/>
            <person name="Pruitt K."/>
            <person name="Puig M."/>
            <person name="Quesneville H."/>
            <person name="Ram K.R."/>
            <person name="Rand D."/>
            <person name="Rasmussen M.D."/>
            <person name="Reed L.K."/>
            <person name="Reenan R."/>
            <person name="Reily A."/>
            <person name="Remington K.A."/>
            <person name="Rieger T.T."/>
            <person name="Ritchie M.G."/>
            <person name="Robin C."/>
            <person name="Rogers Y.H."/>
            <person name="Rohde C."/>
            <person name="Rozas J."/>
            <person name="Rubenfield M.J."/>
            <person name="Ruiz A."/>
            <person name="Russo S."/>
            <person name="Salzberg S.L."/>
            <person name="Sanchez-Gracia A."/>
            <person name="Saranga D.J."/>
            <person name="Sato H."/>
            <person name="Schaeffer S.W."/>
            <person name="Schatz M.C."/>
            <person name="Schlenke T."/>
            <person name="Schwartz R."/>
            <person name="Segarra C."/>
            <person name="Singh R.S."/>
            <person name="Sirot L."/>
            <person name="Sirota M."/>
            <person name="Sisneros N.B."/>
            <person name="Smith C.D."/>
            <person name="Smith T.F."/>
            <person name="Spieth J."/>
            <person name="Stage D.E."/>
            <person name="Stark A."/>
            <person name="Stephan W."/>
            <person name="Strausberg R.L."/>
            <person name="Strempel S."/>
            <person name="Sturgill D."/>
            <person name="Sutton G."/>
            <person name="Sutton G.G."/>
            <person name="Tao W."/>
            <person name="Teichmann S."/>
            <person name="Tobari Y.N."/>
            <person name="Tomimura Y."/>
            <person name="Tsolas J.M."/>
            <person name="Valente V.L."/>
            <person name="Venter E."/>
            <person name="Venter J.C."/>
            <person name="Vicario S."/>
            <person name="Vieira F.G."/>
            <person name="Vilella A.J."/>
            <person name="Villasante A."/>
            <person name="Walenz B."/>
            <person name="Wang J."/>
            <person name="Wasserman M."/>
            <person name="Watts T."/>
            <person name="Wilson D."/>
            <person name="Wilson R.K."/>
            <person name="Wing R.A."/>
            <person name="Wolfner M.F."/>
            <person name="Wong A."/>
            <person name="Wong G.K."/>
            <person name="Wu C.I."/>
            <person name="Wu G."/>
            <person name="Yamamoto D."/>
            <person name="Yang H.P."/>
            <person name="Yang S.P."/>
            <person name="Yorke J.A."/>
            <person name="Yoshida K."/>
            <person name="Zdobnov E."/>
            <person name="Zhang P."/>
            <person name="Zhang Y."/>
            <person name="Zimin A.V."/>
            <person name="Baldwin J."/>
            <person name="Abdouelleil A."/>
            <person name="Abdulkadir J."/>
            <person name="Abebe A."/>
            <person name="Abera B."/>
            <person name="Abreu J."/>
            <person name="Acer S.C."/>
            <person name="Aftuck L."/>
            <person name="Alexander A."/>
            <person name="An P."/>
            <person name="Anderson E."/>
            <person name="Anderson S."/>
            <person name="Arachi H."/>
            <person name="Azer M."/>
            <person name="Bachantsang P."/>
            <person name="Barry A."/>
            <person name="Bayul T."/>
            <person name="Berlin A."/>
            <person name="Bessette D."/>
            <person name="Bloom T."/>
            <person name="Blye J."/>
            <person name="Boguslavskiy L."/>
            <person name="Bonnet C."/>
            <person name="Boukhgalter B."/>
            <person name="Bourzgui I."/>
            <person name="Brown A."/>
            <person name="Cahill P."/>
            <person name="Channer S."/>
            <person name="Cheshatsang Y."/>
            <person name="Chuda L."/>
            <person name="Citroen M."/>
            <person name="Collymore A."/>
            <person name="Cooke P."/>
            <person name="Costello M."/>
            <person name="D'Aco K."/>
            <person name="Daza R."/>
            <person name="De Haan G."/>
            <person name="DeGray S."/>
            <person name="DeMaso C."/>
            <person name="Dhargay N."/>
            <person name="Dooley K."/>
            <person name="Dooley E."/>
            <person name="Doricent M."/>
            <person name="Dorje P."/>
            <person name="Dorjee K."/>
            <person name="Dupes A."/>
            <person name="Elong R."/>
            <person name="Falk J."/>
            <person name="Farina A."/>
            <person name="Faro S."/>
            <person name="Ferguson D."/>
            <person name="Fisher S."/>
            <person name="Foley C.D."/>
            <person name="Franke A."/>
            <person name="Friedrich D."/>
            <person name="Gadbois L."/>
            <person name="Gearin G."/>
            <person name="Gearin C.R."/>
            <person name="Giannoukos G."/>
            <person name="Goode T."/>
            <person name="Graham J."/>
            <person name="Grandbois E."/>
            <person name="Grewal S."/>
            <person name="Gyaltsen K."/>
            <person name="Hafez N."/>
            <person name="Hagos B."/>
            <person name="Hall J."/>
            <person name="Henson C."/>
            <person name="Hollinger A."/>
            <person name="Honan T."/>
            <person name="Huard M.D."/>
            <person name="Hughes L."/>
            <person name="Hurhula B."/>
            <person name="Husby M.E."/>
            <person name="Kamat A."/>
            <person name="Kanga B."/>
            <person name="Kashin S."/>
            <person name="Khazanovich D."/>
            <person name="Kisner P."/>
            <person name="Lance K."/>
            <person name="Lara M."/>
            <person name="Lee W."/>
            <person name="Lennon N."/>
            <person name="Letendre F."/>
            <person name="LeVine R."/>
            <person name="Lipovsky A."/>
            <person name="Liu X."/>
            <person name="Liu J."/>
            <person name="Liu S."/>
            <person name="Lokyitsang T."/>
            <person name="Lokyitsang Y."/>
            <person name="Lubonja R."/>
            <person name="Lui A."/>
            <person name="MacDonald P."/>
            <person name="Magnisalis V."/>
            <person name="Maru K."/>
            <person name="Matthews C."/>
            <person name="McCusker W."/>
            <person name="McDonough S."/>
            <person name="Mehta T."/>
            <person name="Meldrim J."/>
            <person name="Meneus L."/>
            <person name="Mihai O."/>
            <person name="Mihalev A."/>
            <person name="Mihova T."/>
            <person name="Mittelman R."/>
            <person name="Mlenga V."/>
            <person name="Montmayeur A."/>
            <person name="Mulrain L."/>
            <person name="Navidi A."/>
            <person name="Naylor J."/>
            <person name="Negash T."/>
            <person name="Nguyen T."/>
            <person name="Nguyen N."/>
            <person name="Nicol R."/>
            <person name="Norbu C."/>
            <person name="Norbu N."/>
            <person name="Novod N."/>
            <person name="O'Neill B."/>
            <person name="Osman S."/>
            <person name="Markiewicz E."/>
            <person name="Oyono O.L."/>
            <person name="Patti C."/>
            <person name="Phunkhang P."/>
            <person name="Pierre F."/>
            <person name="Priest M."/>
            <person name="Raghuraman S."/>
            <person name="Rege F."/>
            <person name="Reyes R."/>
            <person name="Rise C."/>
            <person name="Rogov P."/>
            <person name="Ross K."/>
            <person name="Ryan E."/>
            <person name="Settipalli S."/>
            <person name="Shea T."/>
            <person name="Sherpa N."/>
            <person name="Shi L."/>
            <person name="Shih D."/>
            <person name="Sparrow T."/>
            <person name="Spaulding J."/>
            <person name="Stalker J."/>
            <person name="Stange-Thomann N."/>
            <person name="Stavropoulos S."/>
            <person name="Stone C."/>
            <person name="Strader C."/>
            <person name="Tesfaye S."/>
            <person name="Thomson T."/>
            <person name="Thoulutsang Y."/>
            <person name="Thoulutsang D."/>
            <person name="Topham K."/>
            <person name="Topping I."/>
            <person name="Tsamla T."/>
            <person name="Vassiliev H."/>
            <person name="Vo A."/>
            <person name="Wangchuk T."/>
            <person name="Wangdi T."/>
            <person name="Weiand M."/>
            <person name="Wilkinson J."/>
            <person name="Wilson A."/>
            <person name="Yadav S."/>
            <person name="Young G."/>
            <person name="Yu Q."/>
            <person name="Zembek L."/>
            <person name="Zhong D."/>
            <person name="Zimmer A."/>
            <person name="Zwirko Z."/>
            <person name="Jaffe D.B."/>
            <person name="Alvarez P."/>
            <person name="Brockman W."/>
            <person name="Butler J."/>
            <person name="Chin C."/>
            <person name="Gnerre S."/>
            <person name="Grabherr M."/>
            <person name="Kleber M."/>
            <person name="Mauceli E."/>
            <person name="MacCallum I."/>
        </authorList>
    </citation>
    <scope>NUCLEOTIDE SEQUENCE [LARGE SCALE GENOMIC DNA]</scope>
    <source>
        <strain evidence="10">Tucson 14030-0811.24</strain>
    </source>
</reference>
<dbReference type="Pfam" id="PF04091">
    <property type="entry name" value="Sec15_C"/>
    <property type="match status" value="1"/>
</dbReference>
<dbReference type="GO" id="GO:0042331">
    <property type="term" value="P:phototaxis"/>
    <property type="evidence" value="ECO:0007669"/>
    <property type="project" value="EnsemblMetazoa"/>
</dbReference>
<keyword evidence="3 6" id="KW-0813">Transport</keyword>
<evidence type="ECO:0000313" key="9">
    <source>
        <dbReference type="EMBL" id="EDW84551.1"/>
    </source>
</evidence>
<dbReference type="FunFam" id="1.10.357.30:FF:000003">
    <property type="entry name" value="Exocyst complex component"/>
    <property type="match status" value="1"/>
</dbReference>
<dbReference type="GO" id="GO:0032456">
    <property type="term" value="P:endocytic recycling"/>
    <property type="evidence" value="ECO:0007669"/>
    <property type="project" value="EnsemblMetazoa"/>
</dbReference>
<dbReference type="Pfam" id="PF20651">
    <property type="entry name" value="EXOC6_Sec15_N"/>
    <property type="match status" value="1"/>
</dbReference>
<dbReference type="GO" id="GO:0031267">
    <property type="term" value="F:small GTPase binding"/>
    <property type="evidence" value="ECO:0007669"/>
    <property type="project" value="EnsemblMetazoa"/>
</dbReference>
<dbReference type="InterPro" id="IPR042044">
    <property type="entry name" value="EXOC6PINT-1/Sec15/Tip20_C_dom2"/>
</dbReference>
<dbReference type="PhylomeDB" id="B4NH54"/>
<dbReference type="EMBL" id="CH964272">
    <property type="protein sequence ID" value="EDW84551.1"/>
    <property type="molecule type" value="Genomic_DNA"/>
</dbReference>
<feature type="domain" description="Exocyst complex component EXOC6/Sec15 N-terminal" evidence="8">
    <location>
        <begin position="35"/>
        <end position="206"/>
    </location>
</feature>
<dbReference type="eggNOG" id="KOG2176">
    <property type="taxonomic scope" value="Eukaryota"/>
</dbReference>
<dbReference type="GO" id="GO:0006893">
    <property type="term" value="P:Golgi to plasma membrane transport"/>
    <property type="evidence" value="ECO:0007669"/>
    <property type="project" value="TreeGrafter"/>
</dbReference>
<comment type="similarity">
    <text evidence="2 6">Belongs to the SEC15 family.</text>
</comment>
<dbReference type="KEGG" id="dwi:6651182"/>
<evidence type="ECO:0000256" key="5">
    <source>
        <dbReference type="ARBA" id="ARBA00023054"/>
    </source>
</evidence>
<dbReference type="OrthoDB" id="10267033at2759"/>
<comment type="function">
    <text evidence="1 6">Component of the exocyst complex involved in the docking of exocytic vesicles with fusion sites on the plasma membrane.</text>
</comment>
<dbReference type="PANTHER" id="PTHR12702:SF0">
    <property type="entry name" value="EXOCYST COMPLEX COMPONENT 6"/>
    <property type="match status" value="1"/>
</dbReference>
<dbReference type="OMA" id="FPFHSEQ"/>
<dbReference type="STRING" id="7260.B4NH54"/>
<protein>
    <recommendedName>
        <fullName evidence="6">Exocyst complex component</fullName>
    </recommendedName>
</protein>
<dbReference type="PANTHER" id="PTHR12702">
    <property type="entry name" value="SEC15"/>
    <property type="match status" value="1"/>
</dbReference>
<dbReference type="FunCoup" id="B4NH54">
    <property type="interactions" value="1706"/>
</dbReference>
<dbReference type="AlphaFoldDB" id="B4NH54"/>
<name>B4NH54_DROWI</name>
<accession>B4NH54</accession>
<sequence length="761" mass="88419">MSKVTVQDIEAVDDYWGPTFRSILEGNNTKIIGEQLEQRIRSHDKEIERICNLYYQGFIDSIQELLQVRTQAKQLHDEVHSLDSSLRQMSLTVIQQGNDLVRARQIESNLAKAIEALKSCLPALECYMKFTQQAKNKHYYQALRTLETLEAEHLSRLKQHNYRFATQMQIQIPIIKENIRRSAASDFREFLENIRKFSPRIGEVAITHTKQMQKRDINAIIQEYVQQKAGGGGGDEDGGNVSAQDLLDFSPIYRCLHIYMVLGQREYFEKDYRQQRRDQAKLVLQPPPNMHDNLEAYKIYICAIVGFFVVEDHVKNTAGDVVNNSYLEDLWSTSLTKFVNEISMSSSSCTDPNILLRIKNLIMLSINTFKCYGYTVNILWELLHNMRDHYNEVLLQRWVHVFRDILDKEQFLPMIVENAEEYESIIERFPFHSEQLETAPFPKKFPFSRMVPEVYHQAKEFMYACMKFAEELTLSPNEVAAMVRKAANLLLTRSFSGCLSVVFRQPSITLPQLIQIIIDTQYLDKAGPFLDEFVCHMTNTERNVSQTPSATMFHVARQDAEKQVGVRICSKIDEFFELSAYDWLLVEPPGIASAFITDMISYLKSTFDNFSFKLPHIAQAACRRTCEHIADKVYSIMFDEDVKQISTGALTQINLDLMQCEFFAASEPVPGLKEGELSKYFLRNRQLLDLLILEEWSTYFHDYGKQENRYQLVQPQTIIVILEKIREADKKPIFSLVRKNDKKKLLETVLKQLKHIAERQN</sequence>
<dbReference type="SMR" id="B4NH54"/>
<evidence type="ECO:0000256" key="6">
    <source>
        <dbReference type="PIRNR" id="PIRNR025007"/>
    </source>
</evidence>
<dbReference type="InterPro" id="IPR048359">
    <property type="entry name" value="EXOC6_Sec15_N"/>
</dbReference>
<dbReference type="GO" id="GO:0043679">
    <property type="term" value="C:axon terminus"/>
    <property type="evidence" value="ECO:0007669"/>
    <property type="project" value="EnsemblMetazoa"/>
</dbReference>
<dbReference type="GO" id="GO:0090522">
    <property type="term" value="P:vesicle tethering involved in exocytosis"/>
    <property type="evidence" value="ECO:0007669"/>
    <property type="project" value="UniProtKB-UniRule"/>
</dbReference>
<evidence type="ECO:0000256" key="1">
    <source>
        <dbReference type="ARBA" id="ARBA00002660"/>
    </source>
</evidence>
<dbReference type="Gene3D" id="1.20.58.670">
    <property type="entry name" value="Dsl1p vesicle tethering complex, Tip20p subunit, domain D"/>
    <property type="match status" value="1"/>
</dbReference>
<dbReference type="Gene3D" id="1.10.357.30">
    <property type="entry name" value="Exocyst complex subunit Sec15 C-terminal domain, N-terminal subdomain"/>
    <property type="match status" value="1"/>
</dbReference>
<evidence type="ECO:0000256" key="2">
    <source>
        <dbReference type="ARBA" id="ARBA00007944"/>
    </source>
</evidence>
<dbReference type="InterPro" id="IPR042045">
    <property type="entry name" value="EXOC6/Sec15_C_dom1"/>
</dbReference>
<dbReference type="FunFam" id="1.20.58.670:FF:000002">
    <property type="entry name" value="Exocyst complex component"/>
    <property type="match status" value="1"/>
</dbReference>
<dbReference type="HOGENOM" id="CLU_009437_0_0_1"/>
<proteinExistence type="inferred from homology"/>
<dbReference type="GO" id="GO:0072659">
    <property type="term" value="P:protein localization to plasma membrane"/>
    <property type="evidence" value="ECO:0007669"/>
    <property type="project" value="EnsemblMetazoa"/>
</dbReference>
<dbReference type="InterPro" id="IPR007225">
    <property type="entry name" value="EXOC6/Sec15"/>
</dbReference>
<dbReference type="GO" id="GO:0055037">
    <property type="term" value="C:recycling endosome"/>
    <property type="evidence" value="ECO:0007669"/>
    <property type="project" value="EnsemblMetazoa"/>
</dbReference>
<dbReference type="InParanoid" id="B4NH54"/>
<evidence type="ECO:0000256" key="4">
    <source>
        <dbReference type="ARBA" id="ARBA00022483"/>
    </source>
</evidence>
<evidence type="ECO:0000313" key="10">
    <source>
        <dbReference type="Proteomes" id="UP000007798"/>
    </source>
</evidence>
<keyword evidence="4 6" id="KW-0268">Exocytosis</keyword>
<keyword evidence="10" id="KW-1185">Reference proteome</keyword>
<feature type="domain" description="Exocyst complex subunit EXOC6/Sec15 C-terminal" evidence="7">
    <location>
        <begin position="379"/>
        <end position="724"/>
    </location>
</feature>
<dbReference type="GO" id="GO:0016020">
    <property type="term" value="C:membrane"/>
    <property type="evidence" value="ECO:0007669"/>
    <property type="project" value="TreeGrafter"/>
</dbReference>
<evidence type="ECO:0000256" key="3">
    <source>
        <dbReference type="ARBA" id="ARBA00022448"/>
    </source>
</evidence>
<dbReference type="PIRSF" id="PIRSF025007">
    <property type="entry name" value="Sec15"/>
    <property type="match status" value="1"/>
</dbReference>
<dbReference type="GO" id="GO:0006886">
    <property type="term" value="P:intracellular protein transport"/>
    <property type="evidence" value="ECO:0007669"/>
    <property type="project" value="InterPro"/>
</dbReference>